<keyword evidence="1" id="KW-1133">Transmembrane helix</keyword>
<evidence type="ECO:0000313" key="2">
    <source>
        <dbReference type="EMBL" id="KAI1717224.1"/>
    </source>
</evidence>
<keyword evidence="3" id="KW-1185">Reference proteome</keyword>
<name>A0AAD4R269_9BILA</name>
<dbReference type="EMBL" id="JAKKPZ010000009">
    <property type="protein sequence ID" value="KAI1717224.1"/>
    <property type="molecule type" value="Genomic_DNA"/>
</dbReference>
<dbReference type="Proteomes" id="UP001201812">
    <property type="component" value="Unassembled WGS sequence"/>
</dbReference>
<accession>A0AAD4R269</accession>
<reference evidence="2" key="1">
    <citation type="submission" date="2022-01" db="EMBL/GenBank/DDBJ databases">
        <title>Genome Sequence Resource for Two Populations of Ditylenchus destructor, the Migratory Endoparasitic Phytonematode.</title>
        <authorList>
            <person name="Zhang H."/>
            <person name="Lin R."/>
            <person name="Xie B."/>
        </authorList>
    </citation>
    <scope>NUCLEOTIDE SEQUENCE</scope>
    <source>
        <strain evidence="2">BazhouSP</strain>
    </source>
</reference>
<evidence type="ECO:0000256" key="1">
    <source>
        <dbReference type="SAM" id="Phobius"/>
    </source>
</evidence>
<gene>
    <name evidence="2" type="ORF">DdX_06961</name>
</gene>
<feature type="transmembrane region" description="Helical" evidence="1">
    <location>
        <begin position="7"/>
        <end position="26"/>
    </location>
</feature>
<organism evidence="2 3">
    <name type="scientific">Ditylenchus destructor</name>
    <dbReference type="NCBI Taxonomy" id="166010"/>
    <lineage>
        <taxon>Eukaryota</taxon>
        <taxon>Metazoa</taxon>
        <taxon>Ecdysozoa</taxon>
        <taxon>Nematoda</taxon>
        <taxon>Chromadorea</taxon>
        <taxon>Rhabditida</taxon>
        <taxon>Tylenchina</taxon>
        <taxon>Tylenchomorpha</taxon>
        <taxon>Sphaerularioidea</taxon>
        <taxon>Anguinidae</taxon>
        <taxon>Anguininae</taxon>
        <taxon>Ditylenchus</taxon>
    </lineage>
</organism>
<keyword evidence="1" id="KW-0812">Transmembrane</keyword>
<protein>
    <submittedName>
        <fullName evidence="2">Uncharacterized protein</fullName>
    </submittedName>
</protein>
<proteinExistence type="predicted"/>
<dbReference type="AlphaFoldDB" id="A0AAD4R269"/>
<keyword evidence="1" id="KW-0472">Membrane</keyword>
<comment type="caution">
    <text evidence="2">The sequence shown here is derived from an EMBL/GenBank/DDBJ whole genome shotgun (WGS) entry which is preliminary data.</text>
</comment>
<evidence type="ECO:0000313" key="3">
    <source>
        <dbReference type="Proteomes" id="UP001201812"/>
    </source>
</evidence>
<sequence length="337" mass="37578">MLNACRLGLVLIPASIAIGLIIFYIVKSDQNIDEEWKTESNVRRDTRAGSIEMGEDDTVVRLNREFEKYFATTDSLTEEQWKNALPTPMERIQMSLDERQYCVIHEKLDPKSGKFPRYWGYVVIRASSNATRPYLHHSAAHFQTDGDVCAQAAALFERTGSRTLVVAGASRFAVQGNLTSPCQPPNALADAAHNNETMFHLMNVAISEAMSAHPPSYRNVFIQWHGMANTSCPASDIYASAGARSTNFIYQDPEAPVNKIVRAVNRVSGSDLAKTPAMDSNCRLQATTNVFGRFLNGVTADQNITGDFVHIEQKQEARDDWEMWTQALEQAFAIIPL</sequence>